<sequence>MLLYMYLILTNAKTTNTHRPISFQAYNGEKFQGCLAVLFVGFVVYAYCAMQPPRSKICGTPNGPSVTSPRIKHCDGRYLAYKEHGVPRDQEV</sequence>
<reference evidence="1 2" key="1">
    <citation type="journal article" date="2021" name="bioRxiv">
        <title>Chromosome-scale and haplotype-resolved genome assembly of a tetraploid potato cultivar.</title>
        <authorList>
            <person name="Sun H."/>
            <person name="Jiao W.-B."/>
            <person name="Krause K."/>
            <person name="Campoy J.A."/>
            <person name="Goel M."/>
            <person name="Folz-Donahue K."/>
            <person name="Kukat C."/>
            <person name="Huettel B."/>
            <person name="Schneeberger K."/>
        </authorList>
    </citation>
    <scope>NUCLEOTIDE SEQUENCE [LARGE SCALE GENOMIC DNA]</scope>
    <source>
        <strain evidence="1">SolTubOtavaFocal</strain>
        <tissue evidence="1">Leaves</tissue>
    </source>
</reference>
<dbReference type="PANTHER" id="PTHR45763">
    <property type="entry name" value="HYDROLASE, ALPHA/BETA FOLD FAMILY PROTEIN, EXPRESSED-RELATED"/>
    <property type="match status" value="1"/>
</dbReference>
<protein>
    <submittedName>
        <fullName evidence="1">Uncharacterized protein</fullName>
    </submittedName>
</protein>
<proteinExistence type="predicted"/>
<organism evidence="1 2">
    <name type="scientific">Solanum tuberosum</name>
    <name type="common">Potato</name>
    <dbReference type="NCBI Taxonomy" id="4113"/>
    <lineage>
        <taxon>Eukaryota</taxon>
        <taxon>Viridiplantae</taxon>
        <taxon>Streptophyta</taxon>
        <taxon>Embryophyta</taxon>
        <taxon>Tracheophyta</taxon>
        <taxon>Spermatophyta</taxon>
        <taxon>Magnoliopsida</taxon>
        <taxon>eudicotyledons</taxon>
        <taxon>Gunneridae</taxon>
        <taxon>Pentapetalae</taxon>
        <taxon>asterids</taxon>
        <taxon>lamiids</taxon>
        <taxon>Solanales</taxon>
        <taxon>Solanaceae</taxon>
        <taxon>Solanoideae</taxon>
        <taxon>Solaneae</taxon>
        <taxon>Solanum</taxon>
    </lineage>
</organism>
<dbReference type="EMBL" id="JAIVGD010000028">
    <property type="protein sequence ID" value="KAH0738263.1"/>
    <property type="molecule type" value="Genomic_DNA"/>
</dbReference>
<name>A0ABQ7TVP2_SOLTU</name>
<evidence type="ECO:0000313" key="1">
    <source>
        <dbReference type="EMBL" id="KAH0738263.1"/>
    </source>
</evidence>
<dbReference type="Proteomes" id="UP000826656">
    <property type="component" value="Unassembled WGS sequence"/>
</dbReference>
<comment type="caution">
    <text evidence="1">The sequence shown here is derived from an EMBL/GenBank/DDBJ whole genome shotgun (WGS) entry which is preliminary data.</text>
</comment>
<keyword evidence="2" id="KW-1185">Reference proteome</keyword>
<dbReference type="PANTHER" id="PTHR45763:SF51">
    <property type="entry name" value="ALPHA_BETA-HYDROLASES SUPERFAMILY PROTEIN"/>
    <property type="match status" value="1"/>
</dbReference>
<gene>
    <name evidence="1" type="ORF">KY290_036968</name>
</gene>
<evidence type="ECO:0000313" key="2">
    <source>
        <dbReference type="Proteomes" id="UP000826656"/>
    </source>
</evidence>
<accession>A0ABQ7TVP2</accession>